<sequence>MYFTQPTLFRKTPIQLTVDAWQRLEHLYQAAFECDATDLIYIIHKLRDRNAFVYVAQVERASKELKDMNVDLRERLERSLIRMERKATDNPLVPVKPLLQDLSSMTLKYHNAKVDLVSLSLAERASVLVMNQLKGKELSDTDIRMAKPLPAFLETEPKTSPSTTSTAYNSVDIIQHTTLRSADKIADGEGISITFDETSAEPSDTIEVGAESSRCFRLLLKTKSGNSIGIGCPDLNLLQQEICP</sequence>
<organism evidence="1 2">
    <name type="scientific">Mortierella polycephala</name>
    <dbReference type="NCBI Taxonomy" id="41804"/>
    <lineage>
        <taxon>Eukaryota</taxon>
        <taxon>Fungi</taxon>
        <taxon>Fungi incertae sedis</taxon>
        <taxon>Mucoromycota</taxon>
        <taxon>Mortierellomycotina</taxon>
        <taxon>Mortierellomycetes</taxon>
        <taxon>Mortierellales</taxon>
        <taxon>Mortierellaceae</taxon>
        <taxon>Mortierella</taxon>
    </lineage>
</organism>
<gene>
    <name evidence="1" type="ORF">BG011_003391</name>
</gene>
<dbReference type="AlphaFoldDB" id="A0A9P6Q464"/>
<evidence type="ECO:0000313" key="1">
    <source>
        <dbReference type="EMBL" id="KAG0258277.1"/>
    </source>
</evidence>
<dbReference type="InterPro" id="IPR019188">
    <property type="entry name" value="SNAPC1"/>
</dbReference>
<accession>A0A9P6Q464</accession>
<dbReference type="EMBL" id="JAAAJA010000225">
    <property type="protein sequence ID" value="KAG0258277.1"/>
    <property type="molecule type" value="Genomic_DNA"/>
</dbReference>
<dbReference type="Proteomes" id="UP000726737">
    <property type="component" value="Unassembled WGS sequence"/>
</dbReference>
<protein>
    <submittedName>
        <fullName evidence="1">Uncharacterized protein</fullName>
    </submittedName>
</protein>
<evidence type="ECO:0000313" key="2">
    <source>
        <dbReference type="Proteomes" id="UP000726737"/>
    </source>
</evidence>
<keyword evidence="2" id="KW-1185">Reference proteome</keyword>
<dbReference type="OrthoDB" id="20127at2759"/>
<name>A0A9P6Q464_9FUNG</name>
<comment type="caution">
    <text evidence="1">The sequence shown here is derived from an EMBL/GenBank/DDBJ whole genome shotgun (WGS) entry which is preliminary data.</text>
</comment>
<reference evidence="1" key="1">
    <citation type="journal article" date="2020" name="Fungal Divers.">
        <title>Resolving the Mortierellaceae phylogeny through synthesis of multi-gene phylogenetics and phylogenomics.</title>
        <authorList>
            <person name="Vandepol N."/>
            <person name="Liber J."/>
            <person name="Desiro A."/>
            <person name="Na H."/>
            <person name="Kennedy M."/>
            <person name="Barry K."/>
            <person name="Grigoriev I.V."/>
            <person name="Miller A.N."/>
            <person name="O'Donnell K."/>
            <person name="Stajich J.E."/>
            <person name="Bonito G."/>
        </authorList>
    </citation>
    <scope>NUCLEOTIDE SEQUENCE</scope>
    <source>
        <strain evidence="1">KOD948</strain>
    </source>
</reference>
<proteinExistence type="predicted"/>
<dbReference type="Pfam" id="PF09808">
    <property type="entry name" value="SNAPC1"/>
    <property type="match status" value="1"/>
</dbReference>